<evidence type="ECO:0000313" key="1">
    <source>
        <dbReference type="EMBL" id="KCZ71945.1"/>
    </source>
</evidence>
<protein>
    <recommendedName>
        <fullName evidence="3">Ribbon-helix-helix protein CopG domain-containing protein</fullName>
    </recommendedName>
</protein>
<dbReference type="EMBL" id="JMIY01000004">
    <property type="protein sequence ID" value="KCZ71945.1"/>
    <property type="molecule type" value="Genomic_DNA"/>
</dbReference>
<organism evidence="1 2">
    <name type="scientific">Candidatus Methanoperedens nitratireducens</name>
    <dbReference type="NCBI Taxonomy" id="1392998"/>
    <lineage>
        <taxon>Archaea</taxon>
        <taxon>Methanobacteriati</taxon>
        <taxon>Methanobacteriota</taxon>
        <taxon>Stenosarchaea group</taxon>
        <taxon>Methanomicrobia</taxon>
        <taxon>Methanosarcinales</taxon>
        <taxon>ANME-2 cluster</taxon>
        <taxon>Candidatus Methanoperedentaceae</taxon>
        <taxon>Candidatus Methanoperedens</taxon>
    </lineage>
</organism>
<proteinExistence type="predicted"/>
<comment type="caution">
    <text evidence="1">The sequence shown here is derived from an EMBL/GenBank/DDBJ whole genome shotgun (WGS) entry which is preliminary data.</text>
</comment>
<dbReference type="Proteomes" id="UP000027153">
    <property type="component" value="Unassembled WGS sequence"/>
</dbReference>
<keyword evidence="2" id="KW-1185">Reference proteome</keyword>
<evidence type="ECO:0000313" key="2">
    <source>
        <dbReference type="Proteomes" id="UP000027153"/>
    </source>
</evidence>
<sequence length="96" mass="11284">MKEETIALRVEPKLKREVELVAKVLHVSPSEWLRTRLSYEVKHLIEDLKSQIVLEYMKGNLTKEELTELFGKTAEDIDFIIEKTRKDFLKAKKLAN</sequence>
<accession>A0A062V9E4</accession>
<reference evidence="1 2" key="1">
    <citation type="journal article" date="2013" name="Nature">
        <title>Anaerobic oxidation of methane coupled to nitrate reduction in a novel archaeal lineage.</title>
        <authorList>
            <person name="Haroon M.F."/>
            <person name="Hu S."/>
            <person name="Shi Y."/>
            <person name="Imelfort M."/>
            <person name="Keller J."/>
            <person name="Hugenholtz P."/>
            <person name="Yuan Z."/>
            <person name="Tyson G.W."/>
        </authorList>
    </citation>
    <scope>NUCLEOTIDE SEQUENCE [LARGE SCALE GENOMIC DNA]</scope>
    <source>
        <strain evidence="1 2">ANME-2d</strain>
    </source>
</reference>
<name>A0A062V9E4_9EURY</name>
<gene>
    <name evidence="1" type="ORF">ANME2D_02002</name>
</gene>
<dbReference type="RefSeq" id="WP_048091023.1">
    <property type="nucleotide sequence ID" value="NZ_JMIY01000004.1"/>
</dbReference>
<evidence type="ECO:0008006" key="3">
    <source>
        <dbReference type="Google" id="ProtNLM"/>
    </source>
</evidence>
<dbReference type="AlphaFoldDB" id="A0A062V9E4"/>